<organism evidence="5 6">
    <name type="scientific">Dictyobacter kobayashii</name>
    <dbReference type="NCBI Taxonomy" id="2014872"/>
    <lineage>
        <taxon>Bacteria</taxon>
        <taxon>Bacillati</taxon>
        <taxon>Chloroflexota</taxon>
        <taxon>Ktedonobacteria</taxon>
        <taxon>Ktedonobacterales</taxon>
        <taxon>Dictyobacteraceae</taxon>
        <taxon>Dictyobacter</taxon>
    </lineage>
</organism>
<sequence>MLLAGDIGGTKTLLAAYASETSPNKPLAQRQYPSTDFPNLEAIVYQFREEVHLPIHHASFAVAGPIINGHVKLTNLPWELDEEELKQTTGFTSVRLMNDLEAIANSIPHLLPTNIKVVNVGKPVANGAKAILAPGTGLGEAFITWDGREYRAHASEGGHSSFSPENEDEIKLLQALWKQTKHVSAETVCSGIGIPNIYDYLKDTGYASETPAVVAQFTGERHTYTRHILNAALDKEQPCALSMRTLDMFLHILGSEAGNLVLKQLATGGLYLSGGIVEHLQNTLGDGRFLQSFISKGRFTEFLKGIPIYIILGRAALLGAAGYGLKMFYARS</sequence>
<dbReference type="EMBL" id="BIFS01000001">
    <property type="protein sequence ID" value="GCE16385.1"/>
    <property type="molecule type" value="Genomic_DNA"/>
</dbReference>
<dbReference type="NCBIfam" id="TIGR00749">
    <property type="entry name" value="glk"/>
    <property type="match status" value="1"/>
</dbReference>
<keyword evidence="6" id="KW-1185">Reference proteome</keyword>
<dbReference type="PANTHER" id="PTHR47363:SF1">
    <property type="entry name" value="GLUCOKINASE"/>
    <property type="match status" value="1"/>
</dbReference>
<dbReference type="Gene3D" id="3.40.367.20">
    <property type="match status" value="1"/>
</dbReference>
<dbReference type="RefSeq" id="WP_126548287.1">
    <property type="nucleotide sequence ID" value="NZ_BIFS01000001.1"/>
</dbReference>
<dbReference type="Proteomes" id="UP000287188">
    <property type="component" value="Unassembled WGS sequence"/>
</dbReference>
<dbReference type="OrthoDB" id="9800595at2"/>
<dbReference type="PANTHER" id="PTHR47363">
    <property type="entry name" value="GLUCOKINASE"/>
    <property type="match status" value="1"/>
</dbReference>
<evidence type="ECO:0000256" key="2">
    <source>
        <dbReference type="ARBA" id="ARBA00022777"/>
    </source>
</evidence>
<dbReference type="CDD" id="cd24008">
    <property type="entry name" value="ASKHA_NBD_GLK"/>
    <property type="match status" value="1"/>
</dbReference>
<feature type="transmembrane region" description="Helical" evidence="4">
    <location>
        <begin position="306"/>
        <end position="325"/>
    </location>
</feature>
<keyword evidence="2 5" id="KW-0418">Kinase</keyword>
<comment type="similarity">
    <text evidence="3">Belongs to the bacterial glucokinase family.</text>
</comment>
<dbReference type="Gene3D" id="3.30.420.40">
    <property type="match status" value="1"/>
</dbReference>
<keyword evidence="4" id="KW-0472">Membrane</keyword>
<evidence type="ECO:0000256" key="3">
    <source>
        <dbReference type="RuleBase" id="RU004046"/>
    </source>
</evidence>
<dbReference type="GO" id="GO:0005536">
    <property type="term" value="F:D-glucose binding"/>
    <property type="evidence" value="ECO:0007669"/>
    <property type="project" value="InterPro"/>
</dbReference>
<evidence type="ECO:0000256" key="4">
    <source>
        <dbReference type="SAM" id="Phobius"/>
    </source>
</evidence>
<reference evidence="6" key="1">
    <citation type="submission" date="2018-12" db="EMBL/GenBank/DDBJ databases">
        <title>Tengunoibacter tsumagoiensis gen. nov., sp. nov., Dictyobacter kobayashii sp. nov., D. alpinus sp. nov., and D. joshuensis sp. nov. and description of Dictyobacteraceae fam. nov. within the order Ktedonobacterales isolated from Tengu-no-mugimeshi.</title>
        <authorList>
            <person name="Wang C.M."/>
            <person name="Zheng Y."/>
            <person name="Sakai Y."/>
            <person name="Toyoda A."/>
            <person name="Minakuchi Y."/>
            <person name="Abe K."/>
            <person name="Yokota A."/>
            <person name="Yabe S."/>
        </authorList>
    </citation>
    <scope>NUCLEOTIDE SEQUENCE [LARGE SCALE GENOMIC DNA]</scope>
    <source>
        <strain evidence="6">Uno11</strain>
    </source>
</reference>
<protein>
    <submittedName>
        <fullName evidence="5">Glucokinase</fullName>
    </submittedName>
</protein>
<dbReference type="GO" id="GO:0006096">
    <property type="term" value="P:glycolytic process"/>
    <property type="evidence" value="ECO:0007669"/>
    <property type="project" value="InterPro"/>
</dbReference>
<proteinExistence type="inferred from homology"/>
<evidence type="ECO:0000313" key="6">
    <source>
        <dbReference type="Proteomes" id="UP000287188"/>
    </source>
</evidence>
<accession>A0A402ABE4</accession>
<gene>
    <name evidence="5" type="primary">glk_1</name>
    <name evidence="5" type="ORF">KDK_01850</name>
</gene>
<comment type="caution">
    <text evidence="5">The sequence shown here is derived from an EMBL/GenBank/DDBJ whole genome shotgun (WGS) entry which is preliminary data.</text>
</comment>
<evidence type="ECO:0000256" key="1">
    <source>
        <dbReference type="ARBA" id="ARBA00022679"/>
    </source>
</evidence>
<dbReference type="AlphaFoldDB" id="A0A402ABE4"/>
<keyword evidence="4" id="KW-0812">Transmembrane</keyword>
<name>A0A402ABE4_9CHLR</name>
<keyword evidence="4" id="KW-1133">Transmembrane helix</keyword>
<dbReference type="GO" id="GO:0004340">
    <property type="term" value="F:glucokinase activity"/>
    <property type="evidence" value="ECO:0007669"/>
    <property type="project" value="InterPro"/>
</dbReference>
<keyword evidence="1" id="KW-0808">Transferase</keyword>
<dbReference type="InterPro" id="IPR003836">
    <property type="entry name" value="Glucokinase"/>
</dbReference>
<dbReference type="GO" id="GO:0005524">
    <property type="term" value="F:ATP binding"/>
    <property type="evidence" value="ECO:0007669"/>
    <property type="project" value="InterPro"/>
</dbReference>
<dbReference type="Pfam" id="PF02685">
    <property type="entry name" value="Glucokinase"/>
    <property type="match status" value="1"/>
</dbReference>
<dbReference type="InterPro" id="IPR043129">
    <property type="entry name" value="ATPase_NBD"/>
</dbReference>
<dbReference type="SUPFAM" id="SSF53067">
    <property type="entry name" value="Actin-like ATPase domain"/>
    <property type="match status" value="1"/>
</dbReference>
<evidence type="ECO:0000313" key="5">
    <source>
        <dbReference type="EMBL" id="GCE16385.1"/>
    </source>
</evidence>